<name>A0A164M3M0_9CRUS</name>
<reference evidence="4 5" key="1">
    <citation type="submission" date="2016-03" db="EMBL/GenBank/DDBJ databases">
        <title>EvidentialGene: Evidence-directed Construction of Genes on Genomes.</title>
        <authorList>
            <person name="Gilbert D.G."/>
            <person name="Choi J.-H."/>
            <person name="Mockaitis K."/>
            <person name="Colbourne J."/>
            <person name="Pfrender M."/>
        </authorList>
    </citation>
    <scope>NUCLEOTIDE SEQUENCE [LARGE SCALE GENOMIC DNA]</scope>
    <source>
        <strain evidence="4 5">Xinb3</strain>
        <tissue evidence="4">Complete organism</tissue>
    </source>
</reference>
<dbReference type="EMBL" id="LRGB01003101">
    <property type="protein sequence ID" value="KZS04696.1"/>
    <property type="molecule type" value="Genomic_DNA"/>
</dbReference>
<keyword evidence="3" id="KW-0041">Annexin</keyword>
<dbReference type="Proteomes" id="UP000076858">
    <property type="component" value="Unassembled WGS sequence"/>
</dbReference>
<dbReference type="Gene3D" id="1.10.220.10">
    <property type="entry name" value="Annexin"/>
    <property type="match status" value="2"/>
</dbReference>
<evidence type="ECO:0000256" key="1">
    <source>
        <dbReference type="ARBA" id="ARBA00007831"/>
    </source>
</evidence>
<proteinExistence type="inferred from homology"/>
<organism evidence="4 5">
    <name type="scientific">Daphnia magna</name>
    <dbReference type="NCBI Taxonomy" id="35525"/>
    <lineage>
        <taxon>Eukaryota</taxon>
        <taxon>Metazoa</taxon>
        <taxon>Ecdysozoa</taxon>
        <taxon>Arthropoda</taxon>
        <taxon>Crustacea</taxon>
        <taxon>Branchiopoda</taxon>
        <taxon>Diplostraca</taxon>
        <taxon>Cladocera</taxon>
        <taxon>Anomopoda</taxon>
        <taxon>Daphniidae</taxon>
        <taxon>Daphnia</taxon>
    </lineage>
</organism>
<dbReference type="GO" id="GO:0005509">
    <property type="term" value="F:calcium ion binding"/>
    <property type="evidence" value="ECO:0007669"/>
    <property type="project" value="InterPro"/>
</dbReference>
<keyword evidence="2" id="KW-0677">Repeat</keyword>
<dbReference type="GO" id="GO:0001786">
    <property type="term" value="F:phosphatidylserine binding"/>
    <property type="evidence" value="ECO:0007669"/>
    <property type="project" value="TreeGrafter"/>
</dbReference>
<dbReference type="InterPro" id="IPR018502">
    <property type="entry name" value="Annexin_repeat"/>
</dbReference>
<evidence type="ECO:0000313" key="5">
    <source>
        <dbReference type="Proteomes" id="UP000076858"/>
    </source>
</evidence>
<dbReference type="InterPro" id="IPR037104">
    <property type="entry name" value="Annexin_sf"/>
</dbReference>
<dbReference type="AlphaFoldDB" id="A0A164M3M0"/>
<protein>
    <submittedName>
        <fullName evidence="4">Putative Annexin</fullName>
    </submittedName>
</protein>
<dbReference type="GO" id="GO:0012506">
    <property type="term" value="C:vesicle membrane"/>
    <property type="evidence" value="ECO:0007669"/>
    <property type="project" value="TreeGrafter"/>
</dbReference>
<dbReference type="GO" id="GO:0005634">
    <property type="term" value="C:nucleus"/>
    <property type="evidence" value="ECO:0007669"/>
    <property type="project" value="TreeGrafter"/>
</dbReference>
<dbReference type="PANTHER" id="PTHR10502:SF102">
    <property type="entry name" value="ANNEXIN B11"/>
    <property type="match status" value="1"/>
</dbReference>
<accession>A0A164M3M0</accession>
<dbReference type="GO" id="GO:0005737">
    <property type="term" value="C:cytoplasm"/>
    <property type="evidence" value="ECO:0007669"/>
    <property type="project" value="TreeGrafter"/>
</dbReference>
<dbReference type="SUPFAM" id="SSF47874">
    <property type="entry name" value="Annexin"/>
    <property type="match status" value="1"/>
</dbReference>
<keyword evidence="5" id="KW-1185">Reference proteome</keyword>
<sequence length="119" mass="13085">MAALCLLPKAEFMAREMYGAMSGIGTSKGRLNEIHGNGKYGHPVKDDIKDSGDFESLLLSLVQCQKGRDAKIDVTRAKADDRCLFEAGAAKLGTDEKVFYSILTTRSWPQLHQTITSTF</sequence>
<dbReference type="GO" id="GO:0005544">
    <property type="term" value="F:calcium-dependent phospholipid binding"/>
    <property type="evidence" value="ECO:0007669"/>
    <property type="project" value="InterPro"/>
</dbReference>
<evidence type="ECO:0000313" key="4">
    <source>
        <dbReference type="EMBL" id="KZS04696.1"/>
    </source>
</evidence>
<comment type="similarity">
    <text evidence="1">Belongs to the annexin family.</text>
</comment>
<gene>
    <name evidence="4" type="ORF">APZ42_032335</name>
</gene>
<dbReference type="STRING" id="35525.A0A164M3M0"/>
<evidence type="ECO:0000256" key="3">
    <source>
        <dbReference type="ARBA" id="ARBA00023216"/>
    </source>
</evidence>
<dbReference type="PANTHER" id="PTHR10502">
    <property type="entry name" value="ANNEXIN"/>
    <property type="match status" value="1"/>
</dbReference>
<dbReference type="GO" id="GO:0005886">
    <property type="term" value="C:plasma membrane"/>
    <property type="evidence" value="ECO:0007669"/>
    <property type="project" value="TreeGrafter"/>
</dbReference>
<dbReference type="Pfam" id="PF00191">
    <property type="entry name" value="Annexin"/>
    <property type="match status" value="1"/>
</dbReference>
<comment type="caution">
    <text evidence="4">The sequence shown here is derived from an EMBL/GenBank/DDBJ whole genome shotgun (WGS) entry which is preliminary data.</text>
</comment>
<evidence type="ECO:0000256" key="2">
    <source>
        <dbReference type="ARBA" id="ARBA00022737"/>
    </source>
</evidence>